<keyword evidence="2" id="KW-0648">Protein biosynthesis</keyword>
<feature type="binding site" evidence="2">
    <location>
        <position position="133"/>
    </location>
    <ligand>
        <name>Fe cation</name>
        <dbReference type="ChEBI" id="CHEBI:24875"/>
    </ligand>
</feature>
<comment type="cofactor">
    <cofactor evidence="2">
        <name>Fe(2+)</name>
        <dbReference type="ChEBI" id="CHEBI:29033"/>
    </cofactor>
    <text evidence="2">Binds 1 Fe(2+) ion.</text>
</comment>
<keyword evidence="2" id="KW-0408">Iron</keyword>
<evidence type="ECO:0000313" key="4">
    <source>
        <dbReference type="Proteomes" id="UP000613743"/>
    </source>
</evidence>
<dbReference type="PANTHER" id="PTHR10458:SF22">
    <property type="entry name" value="PEPTIDE DEFORMYLASE"/>
    <property type="match status" value="1"/>
</dbReference>
<proteinExistence type="inferred from homology"/>
<dbReference type="GO" id="GO:0046872">
    <property type="term" value="F:metal ion binding"/>
    <property type="evidence" value="ECO:0007669"/>
    <property type="project" value="UniProtKB-KW"/>
</dbReference>
<evidence type="ECO:0000256" key="1">
    <source>
        <dbReference type="ARBA" id="ARBA00010759"/>
    </source>
</evidence>
<reference evidence="3" key="2">
    <citation type="submission" date="2020-09" db="EMBL/GenBank/DDBJ databases">
        <authorList>
            <person name="Sun Q."/>
            <person name="Ohkuma M."/>
        </authorList>
    </citation>
    <scope>NUCLEOTIDE SEQUENCE</scope>
    <source>
        <strain evidence="3">JCM 30804</strain>
    </source>
</reference>
<protein>
    <recommendedName>
        <fullName evidence="2">Peptide deformylase</fullName>
        <shortName evidence="2">PDF</shortName>
        <ecNumber evidence="2">3.5.1.88</ecNumber>
    </recommendedName>
    <alternativeName>
        <fullName evidence="2">Polypeptide deformylase</fullName>
    </alternativeName>
</protein>
<dbReference type="RefSeq" id="WP_188921462.1">
    <property type="nucleotide sequence ID" value="NZ_BMPZ01000007.1"/>
</dbReference>
<comment type="catalytic activity">
    <reaction evidence="2">
        <text>N-terminal N-formyl-L-methionyl-[peptide] + H2O = N-terminal L-methionyl-[peptide] + formate</text>
        <dbReference type="Rhea" id="RHEA:24420"/>
        <dbReference type="Rhea" id="RHEA-COMP:10639"/>
        <dbReference type="Rhea" id="RHEA-COMP:10640"/>
        <dbReference type="ChEBI" id="CHEBI:15377"/>
        <dbReference type="ChEBI" id="CHEBI:15740"/>
        <dbReference type="ChEBI" id="CHEBI:49298"/>
        <dbReference type="ChEBI" id="CHEBI:64731"/>
        <dbReference type="EC" id="3.5.1.88"/>
    </reaction>
</comment>
<gene>
    <name evidence="3" type="primary">def3</name>
    <name evidence="2" type="synonym">def</name>
    <name evidence="3" type="ORF">GCM10009332_25120</name>
</gene>
<sequence length="165" mass="18431">MAVLEILTLPDPRLKRVAQPVIDVSKVQSFIDDLIETMYHTEDGIGLAATQVGSEHAIIVIDISENRDNPQVLINPEIIASHGDYVGEEGCLSIPGYRAKVERSESVTVTALNRDGQKIEIQTDEFLAIVLQHEIDHLQGRVFIDHLSKLKQQMALKKVKKTLKQ</sequence>
<keyword evidence="4" id="KW-1185">Reference proteome</keyword>
<dbReference type="NCBIfam" id="TIGR00079">
    <property type="entry name" value="pept_deformyl"/>
    <property type="match status" value="1"/>
</dbReference>
<dbReference type="Gene3D" id="3.90.45.10">
    <property type="entry name" value="Peptide deformylase"/>
    <property type="match status" value="1"/>
</dbReference>
<dbReference type="PRINTS" id="PR01576">
    <property type="entry name" value="PDEFORMYLASE"/>
</dbReference>
<name>A0A917NCB4_9GAMM</name>
<feature type="active site" evidence="2">
    <location>
        <position position="134"/>
    </location>
</feature>
<keyword evidence="2" id="KW-0479">Metal-binding</keyword>
<reference evidence="3" key="1">
    <citation type="journal article" date="2014" name="Int. J. Syst. Evol. Microbiol.">
        <title>Complete genome sequence of Corynebacterium casei LMG S-19264T (=DSM 44701T), isolated from a smear-ripened cheese.</title>
        <authorList>
            <consortium name="US DOE Joint Genome Institute (JGI-PGF)"/>
            <person name="Walter F."/>
            <person name="Albersmeier A."/>
            <person name="Kalinowski J."/>
            <person name="Ruckert C."/>
        </authorList>
    </citation>
    <scope>NUCLEOTIDE SEQUENCE</scope>
    <source>
        <strain evidence="3">JCM 30804</strain>
    </source>
</reference>
<feature type="binding site" evidence="2">
    <location>
        <position position="137"/>
    </location>
    <ligand>
        <name>Fe cation</name>
        <dbReference type="ChEBI" id="CHEBI:24875"/>
    </ligand>
</feature>
<comment type="similarity">
    <text evidence="1 2">Belongs to the polypeptide deformylase family.</text>
</comment>
<comment type="caution">
    <text evidence="3">The sequence shown here is derived from an EMBL/GenBank/DDBJ whole genome shotgun (WGS) entry which is preliminary data.</text>
</comment>
<dbReference type="SUPFAM" id="SSF56420">
    <property type="entry name" value="Peptide deformylase"/>
    <property type="match status" value="1"/>
</dbReference>
<dbReference type="AlphaFoldDB" id="A0A917NCB4"/>
<dbReference type="InterPro" id="IPR036821">
    <property type="entry name" value="Peptide_deformylase_sf"/>
</dbReference>
<dbReference type="GO" id="GO:0042586">
    <property type="term" value="F:peptide deformylase activity"/>
    <property type="evidence" value="ECO:0007669"/>
    <property type="project" value="UniProtKB-UniRule"/>
</dbReference>
<dbReference type="EC" id="3.5.1.88" evidence="2"/>
<dbReference type="HAMAP" id="MF_00163">
    <property type="entry name" value="Pep_deformylase"/>
    <property type="match status" value="1"/>
</dbReference>
<feature type="binding site" evidence="2">
    <location>
        <position position="91"/>
    </location>
    <ligand>
        <name>Fe cation</name>
        <dbReference type="ChEBI" id="CHEBI:24875"/>
    </ligand>
</feature>
<evidence type="ECO:0000256" key="2">
    <source>
        <dbReference type="HAMAP-Rule" id="MF_00163"/>
    </source>
</evidence>
<dbReference type="PANTHER" id="PTHR10458">
    <property type="entry name" value="PEPTIDE DEFORMYLASE"/>
    <property type="match status" value="1"/>
</dbReference>
<keyword evidence="2" id="KW-0378">Hydrolase</keyword>
<dbReference type="Proteomes" id="UP000613743">
    <property type="component" value="Unassembled WGS sequence"/>
</dbReference>
<dbReference type="CDD" id="cd00487">
    <property type="entry name" value="Pep_deformylase"/>
    <property type="match status" value="1"/>
</dbReference>
<comment type="function">
    <text evidence="2">Removes the formyl group from the N-terminal Met of newly synthesized proteins. Requires at least a dipeptide for an efficient rate of reaction. N-terminal L-methionine is a prerequisite for activity but the enzyme has broad specificity at other positions.</text>
</comment>
<evidence type="ECO:0000313" key="3">
    <source>
        <dbReference type="EMBL" id="GGI86762.1"/>
    </source>
</evidence>
<dbReference type="NCBIfam" id="NF001159">
    <property type="entry name" value="PRK00150.1-3"/>
    <property type="match status" value="1"/>
</dbReference>
<dbReference type="EMBL" id="BMPZ01000007">
    <property type="protein sequence ID" value="GGI86762.1"/>
    <property type="molecule type" value="Genomic_DNA"/>
</dbReference>
<dbReference type="PIRSF" id="PIRSF004749">
    <property type="entry name" value="Pep_def"/>
    <property type="match status" value="1"/>
</dbReference>
<accession>A0A917NCB4</accession>
<dbReference type="InterPro" id="IPR023635">
    <property type="entry name" value="Peptide_deformylase"/>
</dbReference>
<dbReference type="Pfam" id="PF01327">
    <property type="entry name" value="Pep_deformylase"/>
    <property type="match status" value="1"/>
</dbReference>
<dbReference type="GO" id="GO:0006412">
    <property type="term" value="P:translation"/>
    <property type="evidence" value="ECO:0007669"/>
    <property type="project" value="UniProtKB-UniRule"/>
</dbReference>
<organism evidence="3 4">
    <name type="scientific">Shewanella gelidii</name>
    <dbReference type="NCBI Taxonomy" id="1642821"/>
    <lineage>
        <taxon>Bacteria</taxon>
        <taxon>Pseudomonadati</taxon>
        <taxon>Pseudomonadota</taxon>
        <taxon>Gammaproteobacteria</taxon>
        <taxon>Alteromonadales</taxon>
        <taxon>Shewanellaceae</taxon>
        <taxon>Shewanella</taxon>
    </lineage>
</organism>